<feature type="repeat" description="TPR" evidence="1">
    <location>
        <begin position="469"/>
        <end position="502"/>
    </location>
</feature>
<accession>A0A3L9Y8Z6</accession>
<dbReference type="SUPFAM" id="SSF48452">
    <property type="entry name" value="TPR-like"/>
    <property type="match status" value="3"/>
</dbReference>
<dbReference type="RefSeq" id="WP_121896199.1">
    <property type="nucleotide sequence ID" value="NZ_RCNT01000001.1"/>
</dbReference>
<organism evidence="2 3">
    <name type="scientific">Rhodophyticola porphyridii</name>
    <dbReference type="NCBI Taxonomy" id="1852017"/>
    <lineage>
        <taxon>Bacteria</taxon>
        <taxon>Pseudomonadati</taxon>
        <taxon>Pseudomonadota</taxon>
        <taxon>Alphaproteobacteria</taxon>
        <taxon>Rhodobacterales</taxon>
        <taxon>Roseobacteraceae</taxon>
        <taxon>Rhodophyticola</taxon>
    </lineage>
</organism>
<keyword evidence="1" id="KW-0802">TPR repeat</keyword>
<evidence type="ECO:0000313" key="3">
    <source>
        <dbReference type="Proteomes" id="UP000281343"/>
    </source>
</evidence>
<dbReference type="Pfam" id="PF13432">
    <property type="entry name" value="TPR_16"/>
    <property type="match status" value="2"/>
</dbReference>
<dbReference type="SMART" id="SM00028">
    <property type="entry name" value="TPR"/>
    <property type="match status" value="7"/>
</dbReference>
<dbReference type="Proteomes" id="UP000281343">
    <property type="component" value="Unassembled WGS sequence"/>
</dbReference>
<dbReference type="Pfam" id="PF13374">
    <property type="entry name" value="TPR_10"/>
    <property type="match status" value="1"/>
</dbReference>
<name>A0A3L9Y8Z6_9RHOB</name>
<reference evidence="2 3" key="1">
    <citation type="submission" date="2018-10" db="EMBL/GenBank/DDBJ databases">
        <authorList>
            <person name="Jung H.S."/>
            <person name="Jeon C.O."/>
        </authorList>
    </citation>
    <scope>NUCLEOTIDE SEQUENCE [LARGE SCALE GENOMIC DNA]</scope>
    <source>
        <strain evidence="2 3">MA-7-27</strain>
    </source>
</reference>
<dbReference type="InterPro" id="IPR011990">
    <property type="entry name" value="TPR-like_helical_dom_sf"/>
</dbReference>
<keyword evidence="3" id="KW-1185">Reference proteome</keyword>
<proteinExistence type="predicted"/>
<dbReference type="Pfam" id="PF13176">
    <property type="entry name" value="TPR_7"/>
    <property type="match status" value="1"/>
</dbReference>
<dbReference type="Pfam" id="PF14559">
    <property type="entry name" value="TPR_19"/>
    <property type="match status" value="1"/>
</dbReference>
<dbReference type="Gene3D" id="1.25.40.10">
    <property type="entry name" value="Tetratricopeptide repeat domain"/>
    <property type="match status" value="3"/>
</dbReference>
<dbReference type="AlphaFoldDB" id="A0A3L9Y8Z6"/>
<evidence type="ECO:0000313" key="2">
    <source>
        <dbReference type="EMBL" id="RMA43607.1"/>
    </source>
</evidence>
<sequence length="564" mass="61655">MRLAALPLVALLGLGLTLPLPAVAQNQLGLAGSYLAARQAVIDGDHREAALYFERAMQRDPGNRGLIGNALLARAALGQWDRAMEVAGRLPDDDPGRELAWMVEQVTRVRLGNLSGALEAIEAGRGAGPLIDGLTAGWLHLGEGDMRLAEAAFEDIAADGPLAGLAQYHLALARAAVGDFEGAEAIMSGETYGPQQATARGLRAHAQVLVQLDRHEDALELLDMAILNAPDPMLIDLRDAIAADPTRPYDFLVSAEQGVAEVFYSVATGLGDEGGPTLPLIYARAAHVIDNGHYDALILAAEWLMRDEQAHLAADVYAEVPEDHPAAIAATLGRAEAFNAMDRQEEAVALLQALTEDRPGLASVQAALGDMLRRMERFGEAVAAYDAALAQVDQDQTRYWFLFYARGISLEREGRWDEAEADFRRALELNPDQPQVLNYLGYSLVEQRRNLDEALEMIERAVAAEPRSGYIVDSLGWVLYRLGRFDEAVAPMERAVELLPNDPIVNDHLGDVYYMVGRTREAEFQWHRALSFEPTGEDAVRIRRKLEIGLTRVLEEEAAESETQ</sequence>
<dbReference type="PANTHER" id="PTHR12558:SF13">
    <property type="entry name" value="CELL DIVISION CYCLE PROTEIN 27 HOMOLOG"/>
    <property type="match status" value="1"/>
</dbReference>
<evidence type="ECO:0000256" key="1">
    <source>
        <dbReference type="PROSITE-ProRule" id="PRU00339"/>
    </source>
</evidence>
<comment type="caution">
    <text evidence="2">The sequence shown here is derived from an EMBL/GenBank/DDBJ whole genome shotgun (WGS) entry which is preliminary data.</text>
</comment>
<gene>
    <name evidence="2" type="ORF">D9R08_01335</name>
</gene>
<dbReference type="InterPro" id="IPR019734">
    <property type="entry name" value="TPR_rpt"/>
</dbReference>
<feature type="repeat" description="TPR" evidence="1">
    <location>
        <begin position="400"/>
        <end position="433"/>
    </location>
</feature>
<protein>
    <submittedName>
        <fullName evidence="2">Tetratricopeptide repeat protein</fullName>
    </submittedName>
</protein>
<dbReference type="PANTHER" id="PTHR12558">
    <property type="entry name" value="CELL DIVISION CYCLE 16,23,27"/>
    <property type="match status" value="1"/>
</dbReference>
<dbReference type="OrthoDB" id="9766710at2"/>
<dbReference type="PROSITE" id="PS50005">
    <property type="entry name" value="TPR"/>
    <property type="match status" value="2"/>
</dbReference>
<dbReference type="EMBL" id="RCNT01000001">
    <property type="protein sequence ID" value="RMA43607.1"/>
    <property type="molecule type" value="Genomic_DNA"/>
</dbReference>